<dbReference type="AlphaFoldDB" id="A0A7C9P669"/>
<dbReference type="RefSeq" id="WP_162218617.1">
    <property type="nucleotide sequence ID" value="NZ_JAAEHK010000010.1"/>
</dbReference>
<name>A0A7C9P669_9GAMM</name>
<evidence type="ECO:0000313" key="2">
    <source>
        <dbReference type="Proteomes" id="UP000480312"/>
    </source>
</evidence>
<accession>A0A7C9P669</accession>
<dbReference type="OrthoDB" id="56224at2"/>
<evidence type="ECO:0000313" key="1">
    <source>
        <dbReference type="EMBL" id="NDL70734.1"/>
    </source>
</evidence>
<comment type="caution">
    <text evidence="1">The sequence shown here is derived from an EMBL/GenBank/DDBJ whole genome shotgun (WGS) entry which is preliminary data.</text>
</comment>
<gene>
    <name evidence="1" type="ORF">GPL32_09495</name>
</gene>
<proteinExistence type="predicted"/>
<reference evidence="1 2" key="1">
    <citation type="submission" date="2020-01" db="EMBL/GenBank/DDBJ databases">
        <title>Whole genome sequencing of Halomonas alkaliphila strain LS44.</title>
        <authorList>
            <person name="Kumar S."/>
            <person name="Paul D."/>
            <person name="Shouche Y."/>
            <person name="Suryavanshi M.V."/>
        </authorList>
    </citation>
    <scope>NUCLEOTIDE SEQUENCE [LARGE SCALE GENOMIC DNA]</scope>
    <source>
        <strain evidence="1 2">LS44</strain>
    </source>
</reference>
<sequence>MTDVRPDYLSQGNFARLIPTVSDSKKEERATSILLAALMSVYEFRKAMLHSLQQRVGARTKLEAWTEVVFKDCSGQVKLATGL</sequence>
<organism evidence="1 2">
    <name type="scientific">Vreelandella alkaliphila</name>
    <dbReference type="NCBI Taxonomy" id="272774"/>
    <lineage>
        <taxon>Bacteria</taxon>
        <taxon>Pseudomonadati</taxon>
        <taxon>Pseudomonadota</taxon>
        <taxon>Gammaproteobacteria</taxon>
        <taxon>Oceanospirillales</taxon>
        <taxon>Halomonadaceae</taxon>
        <taxon>Vreelandella</taxon>
    </lineage>
</organism>
<protein>
    <submittedName>
        <fullName evidence="1">Uncharacterized protein</fullName>
    </submittedName>
</protein>
<dbReference type="EMBL" id="JAAEHK010000010">
    <property type="protein sequence ID" value="NDL70734.1"/>
    <property type="molecule type" value="Genomic_DNA"/>
</dbReference>
<dbReference type="Proteomes" id="UP000480312">
    <property type="component" value="Unassembled WGS sequence"/>
</dbReference>